<evidence type="ECO:0000256" key="5">
    <source>
        <dbReference type="ARBA" id="ARBA00023136"/>
    </source>
</evidence>
<gene>
    <name evidence="9" type="ORF">GCM10022228_14930</name>
</gene>
<dbReference type="SUPFAM" id="SSF81452">
    <property type="entry name" value="Cytochrome c oxidase subunit III-like"/>
    <property type="match status" value="1"/>
</dbReference>
<feature type="transmembrane region" description="Helical" evidence="7">
    <location>
        <begin position="146"/>
        <end position="170"/>
    </location>
</feature>
<dbReference type="InterPro" id="IPR000298">
    <property type="entry name" value="Cyt_c_oxidase-like_su3"/>
</dbReference>
<evidence type="ECO:0000259" key="8">
    <source>
        <dbReference type="PROSITE" id="PS50253"/>
    </source>
</evidence>
<dbReference type="Proteomes" id="UP001500133">
    <property type="component" value="Unassembled WGS sequence"/>
</dbReference>
<sequence length="202" mass="21953">MSESDSTPHRAEIAADADLPNPGWGPLSALPGNPLMWVLILSELAVFMAFFVLYISERAAQLTLFDASQQQLNPLMGGLNTMVLLTSGLLVAFAVEAVAAGNVRRTRQWLAGAAGLGVVFGAIKVLEYAGKFAGGITPETNTFFGFYYGLTAFHFAHVLFGLVLLGLVSWKTSVENVETAAAFWHMVDLIWILLYPLLYLLR</sequence>
<organism evidence="9 10">
    <name type="scientific">Halomonas cibimaris</name>
    <dbReference type="NCBI Taxonomy" id="657012"/>
    <lineage>
        <taxon>Bacteria</taxon>
        <taxon>Pseudomonadati</taxon>
        <taxon>Pseudomonadota</taxon>
        <taxon>Gammaproteobacteria</taxon>
        <taxon>Oceanospirillales</taxon>
        <taxon>Halomonadaceae</taxon>
        <taxon>Halomonas</taxon>
    </lineage>
</organism>
<feature type="domain" description="Heme-copper oxidase subunit III family profile" evidence="8">
    <location>
        <begin position="36"/>
        <end position="202"/>
    </location>
</feature>
<evidence type="ECO:0000256" key="2">
    <source>
        <dbReference type="ARBA" id="ARBA00010581"/>
    </source>
</evidence>
<evidence type="ECO:0000256" key="4">
    <source>
        <dbReference type="ARBA" id="ARBA00022989"/>
    </source>
</evidence>
<feature type="transmembrane region" description="Helical" evidence="7">
    <location>
        <begin position="107"/>
        <end position="126"/>
    </location>
</feature>
<dbReference type="Pfam" id="PF00510">
    <property type="entry name" value="COX3"/>
    <property type="match status" value="1"/>
</dbReference>
<comment type="caution">
    <text evidence="9">The sequence shown here is derived from an EMBL/GenBank/DDBJ whole genome shotgun (WGS) entry which is preliminary data.</text>
</comment>
<dbReference type="PANTHER" id="PTHR11403:SF6">
    <property type="entry name" value="NITRIC OXIDE REDUCTASE SUBUNIT E"/>
    <property type="match status" value="1"/>
</dbReference>
<dbReference type="Gene3D" id="1.20.120.80">
    <property type="entry name" value="Cytochrome c oxidase, subunit III, four-helix bundle"/>
    <property type="match status" value="1"/>
</dbReference>
<comment type="similarity">
    <text evidence="2 6">Belongs to the cytochrome c oxidase subunit 3 family.</text>
</comment>
<proteinExistence type="inferred from homology"/>
<dbReference type="InterPro" id="IPR013833">
    <property type="entry name" value="Cyt_c_oxidase_su3_a-hlx"/>
</dbReference>
<dbReference type="PANTHER" id="PTHR11403">
    <property type="entry name" value="CYTOCHROME C OXIDASE SUBUNIT III"/>
    <property type="match status" value="1"/>
</dbReference>
<keyword evidence="5 7" id="KW-0472">Membrane</keyword>
<protein>
    <submittedName>
        <fullName evidence="9">Cytochrome c oxidase subunit 3 family protein</fullName>
    </submittedName>
</protein>
<evidence type="ECO:0000256" key="1">
    <source>
        <dbReference type="ARBA" id="ARBA00004141"/>
    </source>
</evidence>
<feature type="transmembrane region" description="Helical" evidence="7">
    <location>
        <begin position="75"/>
        <end position="95"/>
    </location>
</feature>
<feature type="transmembrane region" description="Helical" evidence="7">
    <location>
        <begin position="182"/>
        <end position="201"/>
    </location>
</feature>
<dbReference type="RefSeq" id="WP_344703915.1">
    <property type="nucleotide sequence ID" value="NZ_BAAAZT010000069.1"/>
</dbReference>
<comment type="subcellular location">
    <subcellularLocation>
        <location evidence="6">Cell membrane</location>
        <topology evidence="6">Multi-pass membrane protein</topology>
    </subcellularLocation>
    <subcellularLocation>
        <location evidence="1">Membrane</location>
        <topology evidence="1">Multi-pass membrane protein</topology>
    </subcellularLocation>
</comment>
<reference evidence="10" key="1">
    <citation type="journal article" date="2019" name="Int. J. Syst. Evol. Microbiol.">
        <title>The Global Catalogue of Microorganisms (GCM) 10K type strain sequencing project: providing services to taxonomists for standard genome sequencing and annotation.</title>
        <authorList>
            <consortium name="The Broad Institute Genomics Platform"/>
            <consortium name="The Broad Institute Genome Sequencing Center for Infectious Disease"/>
            <person name="Wu L."/>
            <person name="Ma J."/>
        </authorList>
    </citation>
    <scope>NUCLEOTIDE SEQUENCE [LARGE SCALE GENOMIC DNA]</scope>
    <source>
        <strain evidence="10">JCM 16914</strain>
    </source>
</reference>
<keyword evidence="3 6" id="KW-0812">Transmembrane</keyword>
<dbReference type="InterPro" id="IPR035973">
    <property type="entry name" value="Cyt_c_oxidase_su3-like_sf"/>
</dbReference>
<accession>A0ABP7LQP1</accession>
<evidence type="ECO:0000256" key="6">
    <source>
        <dbReference type="RuleBase" id="RU003376"/>
    </source>
</evidence>
<evidence type="ECO:0000256" key="3">
    <source>
        <dbReference type="ARBA" id="ARBA00022692"/>
    </source>
</evidence>
<keyword evidence="10" id="KW-1185">Reference proteome</keyword>
<name>A0ABP7LQP1_9GAMM</name>
<keyword evidence="4 7" id="KW-1133">Transmembrane helix</keyword>
<evidence type="ECO:0000256" key="7">
    <source>
        <dbReference type="SAM" id="Phobius"/>
    </source>
</evidence>
<evidence type="ECO:0000313" key="9">
    <source>
        <dbReference type="EMBL" id="GAA3905682.1"/>
    </source>
</evidence>
<dbReference type="EMBL" id="BAAAZT010000069">
    <property type="protein sequence ID" value="GAA3905682.1"/>
    <property type="molecule type" value="Genomic_DNA"/>
</dbReference>
<dbReference type="PROSITE" id="PS50253">
    <property type="entry name" value="COX3"/>
    <property type="match status" value="1"/>
</dbReference>
<evidence type="ECO:0000313" key="10">
    <source>
        <dbReference type="Proteomes" id="UP001500133"/>
    </source>
</evidence>
<dbReference type="InterPro" id="IPR024791">
    <property type="entry name" value="Cyt_c/ubiquinol_Oxase_su3"/>
</dbReference>
<feature type="transmembrane region" description="Helical" evidence="7">
    <location>
        <begin position="35"/>
        <end position="55"/>
    </location>
</feature>